<dbReference type="AlphaFoldDB" id="A0A1R3JC23"/>
<feature type="non-terminal residue" evidence="2">
    <location>
        <position position="66"/>
    </location>
</feature>
<dbReference type="Gramene" id="OMO92403">
    <property type="protein sequence ID" value="OMO92403"/>
    <property type="gene ID" value="CCACVL1_06858"/>
</dbReference>
<dbReference type="EMBL" id="AWWV01008201">
    <property type="protein sequence ID" value="OMO92403.1"/>
    <property type="molecule type" value="Genomic_DNA"/>
</dbReference>
<proteinExistence type="predicted"/>
<evidence type="ECO:0000313" key="3">
    <source>
        <dbReference type="Proteomes" id="UP000188268"/>
    </source>
</evidence>
<name>A0A1R3JC23_COCAP</name>
<protein>
    <submittedName>
        <fullName evidence="2">Uncharacterized protein</fullName>
    </submittedName>
</protein>
<gene>
    <name evidence="2" type="ORF">CCACVL1_06858</name>
</gene>
<feature type="chain" id="PRO_5012865034" evidence="1">
    <location>
        <begin position="23"/>
        <end position="66"/>
    </location>
</feature>
<reference evidence="2 3" key="1">
    <citation type="submission" date="2013-09" db="EMBL/GenBank/DDBJ databases">
        <title>Corchorus capsularis genome sequencing.</title>
        <authorList>
            <person name="Alam M."/>
            <person name="Haque M.S."/>
            <person name="Islam M.S."/>
            <person name="Emdad E.M."/>
            <person name="Islam M.M."/>
            <person name="Ahmed B."/>
            <person name="Halim A."/>
            <person name="Hossen Q.M.M."/>
            <person name="Hossain M.Z."/>
            <person name="Ahmed R."/>
            <person name="Khan M.M."/>
            <person name="Islam R."/>
            <person name="Rashid M.M."/>
            <person name="Khan S.A."/>
            <person name="Rahman M.S."/>
            <person name="Alam M."/>
        </authorList>
    </citation>
    <scope>NUCLEOTIDE SEQUENCE [LARGE SCALE GENOMIC DNA]</scope>
    <source>
        <strain evidence="3">cv. CVL-1</strain>
        <tissue evidence="2">Whole seedling</tissue>
    </source>
</reference>
<dbReference type="Proteomes" id="UP000188268">
    <property type="component" value="Unassembled WGS sequence"/>
</dbReference>
<keyword evidence="1" id="KW-0732">Signal</keyword>
<evidence type="ECO:0000256" key="1">
    <source>
        <dbReference type="SAM" id="SignalP"/>
    </source>
</evidence>
<keyword evidence="3" id="KW-1185">Reference proteome</keyword>
<feature type="signal peptide" evidence="1">
    <location>
        <begin position="1"/>
        <end position="22"/>
    </location>
</feature>
<accession>A0A1R3JC23</accession>
<sequence length="66" mass="7382">MGYHVKAVISLIFFFDFVSIDGGKRKGTDSHYFSFRFLIATLTPPIGISPTSASLQTPIIHCISWF</sequence>
<organism evidence="2 3">
    <name type="scientific">Corchorus capsularis</name>
    <name type="common">Jute</name>
    <dbReference type="NCBI Taxonomy" id="210143"/>
    <lineage>
        <taxon>Eukaryota</taxon>
        <taxon>Viridiplantae</taxon>
        <taxon>Streptophyta</taxon>
        <taxon>Embryophyta</taxon>
        <taxon>Tracheophyta</taxon>
        <taxon>Spermatophyta</taxon>
        <taxon>Magnoliopsida</taxon>
        <taxon>eudicotyledons</taxon>
        <taxon>Gunneridae</taxon>
        <taxon>Pentapetalae</taxon>
        <taxon>rosids</taxon>
        <taxon>malvids</taxon>
        <taxon>Malvales</taxon>
        <taxon>Malvaceae</taxon>
        <taxon>Grewioideae</taxon>
        <taxon>Apeibeae</taxon>
        <taxon>Corchorus</taxon>
    </lineage>
</organism>
<comment type="caution">
    <text evidence="2">The sequence shown here is derived from an EMBL/GenBank/DDBJ whole genome shotgun (WGS) entry which is preliminary data.</text>
</comment>
<evidence type="ECO:0000313" key="2">
    <source>
        <dbReference type="EMBL" id="OMO92403.1"/>
    </source>
</evidence>